<evidence type="ECO:0000313" key="3">
    <source>
        <dbReference type="Proteomes" id="UP001183648"/>
    </source>
</evidence>
<keyword evidence="3" id="KW-1185">Reference proteome</keyword>
<protein>
    <recommendedName>
        <fullName evidence="4">DUF222 domain-containing protein</fullName>
    </recommendedName>
</protein>
<sequence>MPEDLRDLSARDVLDAATSTLRTRRLLEVQELRVLEQWVAMHGADPLDGLDARGREHARAIGKVLRQLGGEGTPGVQDFCLGEIALAREEHVNATRSAMADVLDLVHRMPLTWAVCLAGDAEVWVARTVASRSRRVPADRMWIVDQAVARMIATESIKRILDVADAKIIEADTGTHEDEVAEAKQRGFAAVGQTEDDGTRMVVARIDAADGPGIDAVLERVAEALLTSHPDATLDERRSMAMGYFGRLGQLFELLLRGVDPTTDPNTDPDAIARALAIPADVLDLLRDPAIAARIAPQAKLYVHLHEAVLLGEEGVARVEGLGAMTLSELQVLLARHNVVVQPVIDLSDRVRTTAYEHPESIKERVHLITGGDYWPYASSTGRGVDYDHPTPYRPGAPPDHPPQTGTHNSGPLGRRHHRWKTRAGFTSRQCGHGRYVWLTPHGLAFLVDHRGSRRIDPDEARQMLGAGEQVELYFPDQPLSVEINLRR</sequence>
<feature type="region of interest" description="Disordered" evidence="1">
    <location>
        <begin position="386"/>
        <end position="418"/>
    </location>
</feature>
<comment type="caution">
    <text evidence="2">The sequence shown here is derived from an EMBL/GenBank/DDBJ whole genome shotgun (WGS) entry which is preliminary data.</text>
</comment>
<feature type="compositionally biased region" description="Pro residues" evidence="1">
    <location>
        <begin position="392"/>
        <end position="402"/>
    </location>
</feature>
<gene>
    <name evidence="2" type="ORF">J2S63_003230</name>
</gene>
<evidence type="ECO:0000256" key="1">
    <source>
        <dbReference type="SAM" id="MobiDB-lite"/>
    </source>
</evidence>
<proteinExistence type="predicted"/>
<evidence type="ECO:0000313" key="2">
    <source>
        <dbReference type="EMBL" id="MDR7363677.1"/>
    </source>
</evidence>
<evidence type="ECO:0008006" key="4">
    <source>
        <dbReference type="Google" id="ProtNLM"/>
    </source>
</evidence>
<name>A0ABU2BZ64_9ACTN</name>
<dbReference type="RefSeq" id="WP_310304339.1">
    <property type="nucleotide sequence ID" value="NZ_BAAAPS010000012.1"/>
</dbReference>
<reference evidence="2 3" key="1">
    <citation type="submission" date="2023-07" db="EMBL/GenBank/DDBJ databases">
        <title>Sequencing the genomes of 1000 actinobacteria strains.</title>
        <authorList>
            <person name="Klenk H.-P."/>
        </authorList>
    </citation>
    <scope>NUCLEOTIDE SEQUENCE [LARGE SCALE GENOMIC DNA]</scope>
    <source>
        <strain evidence="2 3">DSM 19426</strain>
    </source>
</reference>
<accession>A0ABU2BZ64</accession>
<dbReference type="Proteomes" id="UP001183648">
    <property type="component" value="Unassembled WGS sequence"/>
</dbReference>
<dbReference type="EMBL" id="JAVDYG010000001">
    <property type="protein sequence ID" value="MDR7363677.1"/>
    <property type="molecule type" value="Genomic_DNA"/>
</dbReference>
<organism evidence="2 3">
    <name type="scientific">Nocardioides marmoribigeumensis</name>
    <dbReference type="NCBI Taxonomy" id="433649"/>
    <lineage>
        <taxon>Bacteria</taxon>
        <taxon>Bacillati</taxon>
        <taxon>Actinomycetota</taxon>
        <taxon>Actinomycetes</taxon>
        <taxon>Propionibacteriales</taxon>
        <taxon>Nocardioidaceae</taxon>
        <taxon>Nocardioides</taxon>
    </lineage>
</organism>